<gene>
    <name evidence="2" type="ORF">ISN74_20880</name>
</gene>
<feature type="region of interest" description="Disordered" evidence="1">
    <location>
        <begin position="22"/>
        <end position="44"/>
    </location>
</feature>
<accession>A0ABX7GTN4</accession>
<evidence type="ECO:0008006" key="4">
    <source>
        <dbReference type="Google" id="ProtNLM"/>
    </source>
</evidence>
<evidence type="ECO:0000313" key="3">
    <source>
        <dbReference type="Proteomes" id="UP000663181"/>
    </source>
</evidence>
<dbReference type="RefSeq" id="WP_188796075.1">
    <property type="nucleotide sequence ID" value="NZ_BMIZ01000001.1"/>
</dbReference>
<keyword evidence="3" id="KW-1185">Reference proteome</keyword>
<evidence type="ECO:0000256" key="1">
    <source>
        <dbReference type="SAM" id="MobiDB-lite"/>
    </source>
</evidence>
<proteinExistence type="predicted"/>
<protein>
    <recommendedName>
        <fullName evidence="4">Tn3 transposase DDE domain-containing protein</fullName>
    </recommendedName>
</protein>
<evidence type="ECO:0000313" key="2">
    <source>
        <dbReference type="EMBL" id="QRN53815.1"/>
    </source>
</evidence>
<reference evidence="2 3" key="1">
    <citation type="submission" date="2020-10" db="EMBL/GenBank/DDBJ databases">
        <title>Phylogeny of dyella-like bacteria.</title>
        <authorList>
            <person name="Fu J."/>
        </authorList>
    </citation>
    <scope>NUCLEOTIDE SEQUENCE [LARGE SCALE GENOMIC DNA]</scope>
    <source>
        <strain evidence="2 3">DHOB09</strain>
    </source>
</reference>
<name>A0ABX7GTN4_9GAMM</name>
<sequence length="68" mass="7429">MSSLWTDLLYLHGYLTDHKLARRLANGPPDPPAPKADSPPSVKAGKVQRVTWYARLCLGIGDGGLRTQ</sequence>
<dbReference type="Proteomes" id="UP000663181">
    <property type="component" value="Chromosome"/>
</dbReference>
<organism evidence="2 3">
    <name type="scientific">Dyella caseinilytica</name>
    <dbReference type="NCBI Taxonomy" id="1849581"/>
    <lineage>
        <taxon>Bacteria</taxon>
        <taxon>Pseudomonadati</taxon>
        <taxon>Pseudomonadota</taxon>
        <taxon>Gammaproteobacteria</taxon>
        <taxon>Lysobacterales</taxon>
        <taxon>Rhodanobacteraceae</taxon>
        <taxon>Dyella</taxon>
    </lineage>
</organism>
<dbReference type="EMBL" id="CP064030">
    <property type="protein sequence ID" value="QRN53815.1"/>
    <property type="molecule type" value="Genomic_DNA"/>
</dbReference>